<name>D0U240_9CAUD</name>
<dbReference type="RefSeq" id="YP_003359147.1">
    <property type="nucleotide sequence ID" value="NC_013698.1"/>
</dbReference>
<dbReference type="GeneID" id="8684258"/>
<protein>
    <submittedName>
        <fullName evidence="1">Uncharacterized protein</fullName>
    </submittedName>
</protein>
<keyword evidence="2" id="KW-1185">Reference proteome</keyword>
<gene>
    <name evidence="1" type="ORF">CMP1-56</name>
</gene>
<sequence>MKSTRSLLSAKIVGIKVATESSEQGGAVAPSQAGLLNNLHPKASLSWINVSVTDAMSVIRAFPIGWYVPDYAKERTGYSARRLTFQNDSVFEDVYMEILMDRPELAEELEPLMEMIEHE</sequence>
<reference evidence="1 2" key="1">
    <citation type="journal article" date="2010" name="Microbiology">
        <title>The endolysins of bacteriophages CMP1 and CN77 are specific for the lysis of Clavibacter michiganensis strains.</title>
        <authorList>
            <person name="Wittmann J."/>
            <person name="Eichenlaub R."/>
            <person name="Dreiseikelmann B."/>
        </authorList>
    </citation>
    <scope>NUCLEOTIDE SEQUENCE [LARGE SCALE GENOMIC DNA]</scope>
</reference>
<accession>D0U240</accession>
<dbReference type="EMBL" id="GQ241246">
    <property type="protein sequence ID" value="ACY35950.1"/>
    <property type="molecule type" value="Genomic_DNA"/>
</dbReference>
<evidence type="ECO:0000313" key="2">
    <source>
        <dbReference type="Proteomes" id="UP000002628"/>
    </source>
</evidence>
<dbReference type="Proteomes" id="UP000002628">
    <property type="component" value="Segment"/>
</dbReference>
<proteinExistence type="predicted"/>
<dbReference type="KEGG" id="vg:8684258"/>
<evidence type="ECO:0000313" key="1">
    <source>
        <dbReference type="EMBL" id="ACY35950.1"/>
    </source>
</evidence>
<organism evidence="1 2">
    <name type="scientific">Clavibacter phage CMP1</name>
    <dbReference type="NCBI Taxonomy" id="686439"/>
    <lineage>
        <taxon>Viruses</taxon>
        <taxon>Duplodnaviria</taxon>
        <taxon>Heunggongvirae</taxon>
        <taxon>Uroviricota</taxon>
        <taxon>Caudoviricetes</taxon>
        <taxon>Cimpunavirus</taxon>
        <taxon>Cimpunavirus CMP1</taxon>
    </lineage>
</organism>